<dbReference type="Pfam" id="PF00497">
    <property type="entry name" value="SBP_bac_3"/>
    <property type="match status" value="1"/>
</dbReference>
<name>A0ABW3N2U1_9MICO</name>
<evidence type="ECO:0000313" key="3">
    <source>
        <dbReference type="EMBL" id="MFD1056413.1"/>
    </source>
</evidence>
<feature type="domain" description="Solute-binding protein family 3/N-terminal" evidence="2">
    <location>
        <begin position="21"/>
        <end position="237"/>
    </location>
</feature>
<keyword evidence="1" id="KW-0732">Signal</keyword>
<dbReference type="PANTHER" id="PTHR35936">
    <property type="entry name" value="MEMBRANE-BOUND LYTIC MUREIN TRANSGLYCOSYLASE F"/>
    <property type="match status" value="1"/>
</dbReference>
<evidence type="ECO:0000259" key="2">
    <source>
        <dbReference type="SMART" id="SM00062"/>
    </source>
</evidence>
<evidence type="ECO:0000256" key="1">
    <source>
        <dbReference type="ARBA" id="ARBA00022729"/>
    </source>
</evidence>
<dbReference type="EMBL" id="JBHTKH010000018">
    <property type="protein sequence ID" value="MFD1056413.1"/>
    <property type="molecule type" value="Genomic_DNA"/>
</dbReference>
<organism evidence="3 4">
    <name type="scientific">Terrabacter terrigena</name>
    <dbReference type="NCBI Taxonomy" id="574718"/>
    <lineage>
        <taxon>Bacteria</taxon>
        <taxon>Bacillati</taxon>
        <taxon>Actinomycetota</taxon>
        <taxon>Actinomycetes</taxon>
        <taxon>Micrococcales</taxon>
        <taxon>Intrasporangiaceae</taxon>
        <taxon>Terrabacter</taxon>
    </lineage>
</organism>
<dbReference type="Proteomes" id="UP001597046">
    <property type="component" value="Unassembled WGS sequence"/>
</dbReference>
<evidence type="ECO:0000313" key="4">
    <source>
        <dbReference type="Proteomes" id="UP001597046"/>
    </source>
</evidence>
<accession>A0ABW3N2U1</accession>
<reference evidence="4" key="1">
    <citation type="journal article" date="2019" name="Int. J. Syst. Evol. Microbiol.">
        <title>The Global Catalogue of Microorganisms (GCM) 10K type strain sequencing project: providing services to taxonomists for standard genome sequencing and annotation.</title>
        <authorList>
            <consortium name="The Broad Institute Genomics Platform"/>
            <consortium name="The Broad Institute Genome Sequencing Center for Infectious Disease"/>
            <person name="Wu L."/>
            <person name="Ma J."/>
        </authorList>
    </citation>
    <scope>NUCLEOTIDE SEQUENCE [LARGE SCALE GENOMIC DNA]</scope>
    <source>
        <strain evidence="4">CCUG 57508</strain>
    </source>
</reference>
<comment type="caution">
    <text evidence="3">The sequence shown here is derived from an EMBL/GenBank/DDBJ whole genome shotgun (WGS) entry which is preliminary data.</text>
</comment>
<dbReference type="Gene3D" id="3.40.190.10">
    <property type="entry name" value="Periplasmic binding protein-like II"/>
    <property type="match status" value="2"/>
</dbReference>
<dbReference type="RefSeq" id="WP_386054521.1">
    <property type="nucleotide sequence ID" value="NZ_JBHTKH010000018.1"/>
</dbReference>
<protein>
    <submittedName>
        <fullName evidence="3">Transporter substrate-binding domain-containing protein</fullName>
    </submittedName>
</protein>
<dbReference type="SUPFAM" id="SSF53850">
    <property type="entry name" value="Periplasmic binding protein-like II"/>
    <property type="match status" value="1"/>
</dbReference>
<dbReference type="PANTHER" id="PTHR35936:SF17">
    <property type="entry name" value="ARGININE-BINDING EXTRACELLULAR PROTEIN ARTP"/>
    <property type="match status" value="1"/>
</dbReference>
<keyword evidence="4" id="KW-1185">Reference proteome</keyword>
<sequence>MTTSAPPPPHHVVDDLAPTGVLRASINLGNAVLAQGTLEEPRGVTVDIAHVIGERLGVPVELVTFDGARKSFEAMATGAADICFLAIDPVREAEVAFTEPYVLIEGAYVVPVDSALHTVADVDADGVRVAVKAGSAYDLHLTRALQHATLVRSGEGVGSLVSEPLEAGAGIREAVTAFAESNEGFRAVDEPFMQIRQAVGTTRTRSAESVAFLRGLVEELKASGFVADALERAGQRREAAAPPA</sequence>
<dbReference type="InterPro" id="IPR001638">
    <property type="entry name" value="Solute-binding_3/MltF_N"/>
</dbReference>
<gene>
    <name evidence="3" type="ORF">ACFQ2V_19040</name>
</gene>
<dbReference type="SMART" id="SM00062">
    <property type="entry name" value="PBPb"/>
    <property type="match status" value="1"/>
</dbReference>
<proteinExistence type="predicted"/>